<name>A0A183LVQ8_9TREM</name>
<organism evidence="1 2">
    <name type="scientific">Schistosoma margrebowiei</name>
    <dbReference type="NCBI Taxonomy" id="48269"/>
    <lineage>
        <taxon>Eukaryota</taxon>
        <taxon>Metazoa</taxon>
        <taxon>Spiralia</taxon>
        <taxon>Lophotrochozoa</taxon>
        <taxon>Platyhelminthes</taxon>
        <taxon>Trematoda</taxon>
        <taxon>Digenea</taxon>
        <taxon>Strigeidida</taxon>
        <taxon>Schistosomatoidea</taxon>
        <taxon>Schistosomatidae</taxon>
        <taxon>Schistosoma</taxon>
    </lineage>
</organism>
<keyword evidence="2" id="KW-1185">Reference proteome</keyword>
<dbReference type="EMBL" id="UZAI01003284">
    <property type="protein sequence ID" value="VDO78553.1"/>
    <property type="molecule type" value="Genomic_DNA"/>
</dbReference>
<evidence type="ECO:0000313" key="2">
    <source>
        <dbReference type="Proteomes" id="UP000277204"/>
    </source>
</evidence>
<dbReference type="Proteomes" id="UP000277204">
    <property type="component" value="Unassembled WGS sequence"/>
</dbReference>
<gene>
    <name evidence="1" type="ORF">SMRZ_LOCUS7883</name>
</gene>
<proteinExistence type="predicted"/>
<sequence length="70" mass="7753">MVVGGGRQETLLIGTHQQGVPVILTELVLPDGFDSVSPSFTSLDIDQLNGYSLMCITYHVQYFDYVIRGF</sequence>
<reference evidence="1 2" key="1">
    <citation type="submission" date="2018-11" db="EMBL/GenBank/DDBJ databases">
        <authorList>
            <consortium name="Pathogen Informatics"/>
        </authorList>
    </citation>
    <scope>NUCLEOTIDE SEQUENCE [LARGE SCALE GENOMIC DNA]</scope>
    <source>
        <strain evidence="1 2">Zambia</strain>
    </source>
</reference>
<evidence type="ECO:0000313" key="1">
    <source>
        <dbReference type="EMBL" id="VDO78553.1"/>
    </source>
</evidence>
<protein>
    <submittedName>
        <fullName evidence="1">Uncharacterized protein</fullName>
    </submittedName>
</protein>
<accession>A0A183LVQ8</accession>
<dbReference type="AlphaFoldDB" id="A0A183LVQ8"/>